<feature type="domain" description="Beta-mannosidase-like galactose-binding" evidence="8">
    <location>
        <begin position="29"/>
        <end position="193"/>
    </location>
</feature>
<evidence type="ECO:0000256" key="4">
    <source>
        <dbReference type="ARBA" id="ARBA00022801"/>
    </source>
</evidence>
<keyword evidence="5" id="KW-0326">Glycosidase</keyword>
<feature type="domain" description="Glycoside hydrolase family 2 immunoglobulin-like beta-sandwich" evidence="7">
    <location>
        <begin position="244"/>
        <end position="306"/>
    </location>
</feature>
<keyword evidence="4 9" id="KW-0378">Hydrolase</keyword>
<organism evidence="9 10">
    <name type="scientific">Tenuifilum thalassicum</name>
    <dbReference type="NCBI Taxonomy" id="2590900"/>
    <lineage>
        <taxon>Bacteria</taxon>
        <taxon>Pseudomonadati</taxon>
        <taxon>Bacteroidota</taxon>
        <taxon>Bacteroidia</taxon>
        <taxon>Bacteroidales</taxon>
        <taxon>Tenuifilaceae</taxon>
        <taxon>Tenuifilum</taxon>
    </lineage>
</organism>
<evidence type="ECO:0000259" key="8">
    <source>
        <dbReference type="Pfam" id="PF22666"/>
    </source>
</evidence>
<dbReference type="SUPFAM" id="SSF51445">
    <property type="entry name" value="(Trans)glycosidases"/>
    <property type="match status" value="1"/>
</dbReference>
<dbReference type="InterPro" id="IPR013783">
    <property type="entry name" value="Ig-like_fold"/>
</dbReference>
<dbReference type="SUPFAM" id="SSF49303">
    <property type="entry name" value="beta-Galactosidase/glucuronidase domain"/>
    <property type="match status" value="1"/>
</dbReference>
<evidence type="ECO:0000256" key="1">
    <source>
        <dbReference type="ARBA" id="ARBA00000829"/>
    </source>
</evidence>
<dbReference type="SUPFAM" id="SSF49785">
    <property type="entry name" value="Galactose-binding domain-like"/>
    <property type="match status" value="1"/>
</dbReference>
<dbReference type="RefSeq" id="WP_173075908.1">
    <property type="nucleotide sequence ID" value="NZ_CP041345.1"/>
</dbReference>
<sequence length="778" mass="89499">MKRITLSLIAILISAAAFAQQTILLNDSWVFRQFDSQDTWLPAKVPGSVHTDLFANGKIPNPFLGCNNMQVSWIDSVDWEYRSVFDIPDSFNNRELELVFDGLDTHADVFLNTVKILRANNMFRRCAVSCTNIVRNRGNELRIVFHSSIKVVDSLAAMMPFRLPGGEWAYVRKAAYHFGWDWGPRFVTCGIWKPIYLRIKPKVAVENIAFVTLNANPQQATMLASFNLVGNADVLTIKVVDLDYNKDYLNKKIRANGDEVDVKFTVDNPKLWWPNGMGNQNLSRFKIMIYADSELVYSKIHEVGIRTVRLVSEPDSIGQSFYLEVNGRPMFAKGANLIPPNFFVHSISDSAWIRMADLAAQSNFNMLRVWGGGVYAPDAFMEECTRKGILVWHDFMFACSMYPYDSVFQANVREEAIQQVKRLRKHTSLALWCGNNEVDEGWHNWGWQNQLTSFVEAPNELWGGYQQLFHELLPSVVARYDSTRCYWPSSPMFGWGNPKSMTHGDSHYWGVWWGREPIERYLQKVPRFMSEYGFQGAPSVHVMQLFNDGKNMPDSAQLLCHQKHPVGYQTINEFLQREGFKPNNLYEWVESSQMLQAQGYAHAIEAQRLSSPYCMGTLYWQLNDCWPVVSWSSVDYEGNWKRVQHYVKNLYKPVIAGAYLSDSMLVVKAVSDSINPVSASISTLIKDVNGNQIAQYKWAVGLKPNVAVEVGKVPLNRKLMTRNDIYLDISIYFDNKKHFESVYYFTRMPHKTILQMDKMVQRLREKVKPEQGMQIDTK</sequence>
<evidence type="ECO:0000256" key="6">
    <source>
        <dbReference type="SAM" id="SignalP"/>
    </source>
</evidence>
<gene>
    <name evidence="9" type="ORF">FHG85_11155</name>
</gene>
<dbReference type="Pfam" id="PF00703">
    <property type="entry name" value="Glyco_hydro_2"/>
    <property type="match status" value="1"/>
</dbReference>
<dbReference type="FunFam" id="3.20.20.80:FF:000050">
    <property type="entry name" value="Beta-mannosidase B"/>
    <property type="match status" value="1"/>
</dbReference>
<dbReference type="InterPro" id="IPR054593">
    <property type="entry name" value="Beta-mannosidase-like_N2"/>
</dbReference>
<evidence type="ECO:0000313" key="9">
    <source>
        <dbReference type="EMBL" id="QKG80797.1"/>
    </source>
</evidence>
<dbReference type="Pfam" id="PF22666">
    <property type="entry name" value="Glyco_hydro_2_N2"/>
    <property type="match status" value="1"/>
</dbReference>
<dbReference type="InterPro" id="IPR006102">
    <property type="entry name" value="Ig-like_GH2"/>
</dbReference>
<dbReference type="EMBL" id="CP041345">
    <property type="protein sequence ID" value="QKG80797.1"/>
    <property type="molecule type" value="Genomic_DNA"/>
</dbReference>
<dbReference type="Gene3D" id="3.20.20.80">
    <property type="entry name" value="Glycosidases"/>
    <property type="match status" value="1"/>
</dbReference>
<dbReference type="PANTHER" id="PTHR43730">
    <property type="entry name" value="BETA-MANNOSIDASE"/>
    <property type="match status" value="1"/>
</dbReference>
<comment type="similarity">
    <text evidence="2">Belongs to the glycosyl hydrolase 2 family.</text>
</comment>
<dbReference type="PANTHER" id="PTHR43730:SF1">
    <property type="entry name" value="BETA-MANNOSIDASE"/>
    <property type="match status" value="1"/>
</dbReference>
<accession>A0A7D3XHV8</accession>
<dbReference type="Gene3D" id="2.60.120.260">
    <property type="entry name" value="Galactose-binding domain-like"/>
    <property type="match status" value="1"/>
</dbReference>
<dbReference type="GO" id="GO:0005975">
    <property type="term" value="P:carbohydrate metabolic process"/>
    <property type="evidence" value="ECO:0007669"/>
    <property type="project" value="InterPro"/>
</dbReference>
<feature type="chain" id="PRO_5029621186" description="beta-mannosidase" evidence="6">
    <location>
        <begin position="20"/>
        <end position="778"/>
    </location>
</feature>
<keyword evidence="10" id="KW-1185">Reference proteome</keyword>
<evidence type="ECO:0000256" key="2">
    <source>
        <dbReference type="ARBA" id="ARBA00007401"/>
    </source>
</evidence>
<proteinExistence type="inferred from homology"/>
<comment type="catalytic activity">
    <reaction evidence="1">
        <text>Hydrolysis of terminal, non-reducing beta-D-mannose residues in beta-D-mannosides.</text>
        <dbReference type="EC" id="3.2.1.25"/>
    </reaction>
</comment>
<evidence type="ECO:0000256" key="3">
    <source>
        <dbReference type="ARBA" id="ARBA00012754"/>
    </source>
</evidence>
<evidence type="ECO:0000313" key="10">
    <source>
        <dbReference type="Proteomes" id="UP000500961"/>
    </source>
</evidence>
<dbReference type="AlphaFoldDB" id="A0A7D3XHV8"/>
<dbReference type="InterPro" id="IPR017853">
    <property type="entry name" value="GH"/>
</dbReference>
<dbReference type="Proteomes" id="UP000500961">
    <property type="component" value="Chromosome"/>
</dbReference>
<dbReference type="KEGG" id="ttz:FHG85_11155"/>
<dbReference type="InterPro" id="IPR008979">
    <property type="entry name" value="Galactose-bd-like_sf"/>
</dbReference>
<dbReference type="GO" id="GO:0004567">
    <property type="term" value="F:beta-mannosidase activity"/>
    <property type="evidence" value="ECO:0007669"/>
    <property type="project" value="UniProtKB-EC"/>
</dbReference>
<feature type="signal peptide" evidence="6">
    <location>
        <begin position="1"/>
        <end position="19"/>
    </location>
</feature>
<evidence type="ECO:0000256" key="5">
    <source>
        <dbReference type="ARBA" id="ARBA00023295"/>
    </source>
</evidence>
<dbReference type="GO" id="GO:0006516">
    <property type="term" value="P:glycoprotein catabolic process"/>
    <property type="evidence" value="ECO:0007669"/>
    <property type="project" value="TreeGrafter"/>
</dbReference>
<keyword evidence="6" id="KW-0732">Signal</keyword>
<name>A0A7D3XHV8_9BACT</name>
<reference evidence="9 10" key="1">
    <citation type="submission" date="2019-07" db="EMBL/GenBank/DDBJ databases">
        <title>Thalassofilum flectens gen. nov., sp. nov., a novel moderate thermophilic anaerobe from a shallow sea hot spring in Kunashir Island (Russia), representing a new family in the order Bacteroidales, and proposal of Thalassofilacea fam. nov.</title>
        <authorList>
            <person name="Kochetkova T.V."/>
            <person name="Podosokorskaya O.A."/>
            <person name="Novikov A."/>
            <person name="Elcheninov A.G."/>
            <person name="Toshchakov S.V."/>
            <person name="Kublanov I.V."/>
        </authorList>
    </citation>
    <scope>NUCLEOTIDE SEQUENCE [LARGE SCALE GENOMIC DNA]</scope>
    <source>
        <strain evidence="9 10">38-H</strain>
    </source>
</reference>
<dbReference type="InterPro" id="IPR050887">
    <property type="entry name" value="Beta-mannosidase_GH2"/>
</dbReference>
<dbReference type="Gene3D" id="2.60.40.10">
    <property type="entry name" value="Immunoglobulins"/>
    <property type="match status" value="1"/>
</dbReference>
<dbReference type="InterPro" id="IPR036156">
    <property type="entry name" value="Beta-gal/glucu_dom_sf"/>
</dbReference>
<evidence type="ECO:0000259" key="7">
    <source>
        <dbReference type="Pfam" id="PF00703"/>
    </source>
</evidence>
<protein>
    <recommendedName>
        <fullName evidence="3">beta-mannosidase</fullName>
        <ecNumber evidence="3">3.2.1.25</ecNumber>
    </recommendedName>
</protein>
<dbReference type="EC" id="3.2.1.25" evidence="3"/>